<feature type="domain" description="AAA" evidence="1">
    <location>
        <begin position="2"/>
        <end position="79"/>
    </location>
</feature>
<sequence length="97" mass="11473">MLTGQRRVGNSYVMLQLMEHIRNTDQKANIIYINMELDNYIHIKTHTDLSAYLEGKFIEDKSNYFLIDEVREVQEFESSFVLLIWMKALPIENSVIC</sequence>
<dbReference type="PANTHER" id="PTHR33295:SF18">
    <property type="entry name" value="AAA+ ATPASE DOMAIN-CONTAINING PROTEIN"/>
    <property type="match status" value="1"/>
</dbReference>
<dbReference type="RefSeq" id="WP_158538638.1">
    <property type="nucleotide sequence ID" value="NZ_QLLL01000005.1"/>
</dbReference>
<dbReference type="EMBL" id="QLLL01000005">
    <property type="protein sequence ID" value="RAJ04304.1"/>
    <property type="molecule type" value="Genomic_DNA"/>
</dbReference>
<keyword evidence="3" id="KW-1185">Reference proteome</keyword>
<name>A0A327QKR6_9BACT</name>
<dbReference type="OrthoDB" id="9801840at2"/>
<dbReference type="Proteomes" id="UP000249547">
    <property type="component" value="Unassembled WGS sequence"/>
</dbReference>
<comment type="caution">
    <text evidence="2">The sequence shown here is derived from an EMBL/GenBank/DDBJ whole genome shotgun (WGS) entry which is preliminary data.</text>
</comment>
<organism evidence="2 3">
    <name type="scientific">Chitinophaga skermanii</name>
    <dbReference type="NCBI Taxonomy" id="331697"/>
    <lineage>
        <taxon>Bacteria</taxon>
        <taxon>Pseudomonadati</taxon>
        <taxon>Bacteroidota</taxon>
        <taxon>Chitinophagia</taxon>
        <taxon>Chitinophagales</taxon>
        <taxon>Chitinophagaceae</taxon>
        <taxon>Chitinophaga</taxon>
    </lineage>
</organism>
<protein>
    <recommendedName>
        <fullName evidence="1">AAA domain-containing protein</fullName>
    </recommendedName>
</protein>
<evidence type="ECO:0000313" key="3">
    <source>
        <dbReference type="Proteomes" id="UP000249547"/>
    </source>
</evidence>
<dbReference type="AlphaFoldDB" id="A0A327QKR6"/>
<dbReference type="Pfam" id="PF13173">
    <property type="entry name" value="AAA_14"/>
    <property type="match status" value="1"/>
</dbReference>
<reference evidence="2 3" key="1">
    <citation type="submission" date="2018-06" db="EMBL/GenBank/DDBJ databases">
        <title>Genomic Encyclopedia of Archaeal and Bacterial Type Strains, Phase II (KMG-II): from individual species to whole genera.</title>
        <authorList>
            <person name="Goeker M."/>
        </authorList>
    </citation>
    <scope>NUCLEOTIDE SEQUENCE [LARGE SCALE GENOMIC DNA]</scope>
    <source>
        <strain evidence="2 3">DSM 23857</strain>
    </source>
</reference>
<accession>A0A327QKR6</accession>
<evidence type="ECO:0000259" key="1">
    <source>
        <dbReference type="Pfam" id="PF13173"/>
    </source>
</evidence>
<dbReference type="PANTHER" id="PTHR33295">
    <property type="entry name" value="ATPASE"/>
    <property type="match status" value="1"/>
</dbReference>
<evidence type="ECO:0000313" key="2">
    <source>
        <dbReference type="EMBL" id="RAJ04304.1"/>
    </source>
</evidence>
<dbReference type="InterPro" id="IPR041682">
    <property type="entry name" value="AAA_14"/>
</dbReference>
<proteinExistence type="predicted"/>
<gene>
    <name evidence="2" type="ORF">LX64_03184</name>
</gene>